<comment type="caution">
    <text evidence="1">The sequence shown here is derived from an EMBL/GenBank/DDBJ whole genome shotgun (WGS) entry which is preliminary data.</text>
</comment>
<sequence length="107" mass="11282">MSGVGVEPLRGCDTLTLGVSTLVTMVISFSDSRYELGPGLYIGWAGGSLELIGGICLCLSCKAARGATGNYTYRYRAPRSTPGAGTVSRKWTSEVDNSSNYGKNAYV</sequence>
<reference evidence="1 2" key="1">
    <citation type="journal article" date="2018" name="Nat. Ecol. Evol.">
        <title>Shark genomes provide insights into elasmobranch evolution and the origin of vertebrates.</title>
        <authorList>
            <person name="Hara Y"/>
            <person name="Yamaguchi K"/>
            <person name="Onimaru K"/>
            <person name="Kadota M"/>
            <person name="Koyanagi M"/>
            <person name="Keeley SD"/>
            <person name="Tatsumi K"/>
            <person name="Tanaka K"/>
            <person name="Motone F"/>
            <person name="Kageyama Y"/>
            <person name="Nozu R"/>
            <person name="Adachi N"/>
            <person name="Nishimura O"/>
            <person name="Nakagawa R"/>
            <person name="Tanegashima C"/>
            <person name="Kiyatake I"/>
            <person name="Matsumoto R"/>
            <person name="Murakumo K"/>
            <person name="Nishida K"/>
            <person name="Terakita A"/>
            <person name="Kuratani S"/>
            <person name="Sato K"/>
            <person name="Hyodo S Kuraku.S."/>
        </authorList>
    </citation>
    <scope>NUCLEOTIDE SEQUENCE [LARGE SCALE GENOMIC DNA]</scope>
</reference>
<evidence type="ECO:0000313" key="2">
    <source>
        <dbReference type="Proteomes" id="UP000288216"/>
    </source>
</evidence>
<dbReference type="EMBL" id="BFAA01035988">
    <property type="protein sequence ID" value="GCB83318.1"/>
    <property type="molecule type" value="Genomic_DNA"/>
</dbReference>
<dbReference type="Gene3D" id="1.20.140.150">
    <property type="match status" value="1"/>
</dbReference>
<organism evidence="1 2">
    <name type="scientific">Scyliorhinus torazame</name>
    <name type="common">Cloudy catshark</name>
    <name type="synonym">Catulus torazame</name>
    <dbReference type="NCBI Taxonomy" id="75743"/>
    <lineage>
        <taxon>Eukaryota</taxon>
        <taxon>Metazoa</taxon>
        <taxon>Chordata</taxon>
        <taxon>Craniata</taxon>
        <taxon>Vertebrata</taxon>
        <taxon>Chondrichthyes</taxon>
        <taxon>Elasmobranchii</taxon>
        <taxon>Galeomorphii</taxon>
        <taxon>Galeoidea</taxon>
        <taxon>Carcharhiniformes</taxon>
        <taxon>Scyliorhinidae</taxon>
        <taxon>Scyliorhinus</taxon>
    </lineage>
</organism>
<name>A0A401QD44_SCYTO</name>
<gene>
    <name evidence="1" type="ORF">scyTo_0023926</name>
</gene>
<evidence type="ECO:0000313" key="1">
    <source>
        <dbReference type="EMBL" id="GCB83318.1"/>
    </source>
</evidence>
<accession>A0A401QD44</accession>
<dbReference type="OrthoDB" id="9933182at2759"/>
<keyword evidence="2" id="KW-1185">Reference proteome</keyword>
<protein>
    <submittedName>
        <fullName evidence="1">Uncharacterized protein</fullName>
    </submittedName>
</protein>
<dbReference type="Proteomes" id="UP000288216">
    <property type="component" value="Unassembled WGS sequence"/>
</dbReference>
<dbReference type="AlphaFoldDB" id="A0A401QD44"/>
<proteinExistence type="predicted"/>